<feature type="chain" id="PRO_5037367680" description="Secreted protein" evidence="1">
    <location>
        <begin position="26"/>
        <end position="78"/>
    </location>
</feature>
<organism evidence="2 3">
    <name type="scientific">Sorghum bicolor</name>
    <name type="common">Sorghum</name>
    <name type="synonym">Sorghum vulgare</name>
    <dbReference type="NCBI Taxonomy" id="4558"/>
    <lineage>
        <taxon>Eukaryota</taxon>
        <taxon>Viridiplantae</taxon>
        <taxon>Streptophyta</taxon>
        <taxon>Embryophyta</taxon>
        <taxon>Tracheophyta</taxon>
        <taxon>Spermatophyta</taxon>
        <taxon>Magnoliopsida</taxon>
        <taxon>Liliopsida</taxon>
        <taxon>Poales</taxon>
        <taxon>Poaceae</taxon>
        <taxon>PACMAD clade</taxon>
        <taxon>Panicoideae</taxon>
        <taxon>Andropogonodae</taxon>
        <taxon>Andropogoneae</taxon>
        <taxon>Sorghinae</taxon>
        <taxon>Sorghum</taxon>
    </lineage>
</organism>
<sequence length="78" mass="8387">MLRRSSSFLALMSSALSASAPPTHSISQATHPKPFFSLPLLPLPPVLAYLLATDEGETRLGECTCMAYTRSSLNALYS</sequence>
<protein>
    <recommendedName>
        <fullName evidence="4">Secreted protein</fullName>
    </recommendedName>
</protein>
<reference evidence="2" key="2">
    <citation type="submission" date="2020-10" db="EMBL/GenBank/DDBJ databases">
        <authorList>
            <person name="Cooper E.A."/>
            <person name="Brenton Z.W."/>
            <person name="Flinn B.S."/>
            <person name="Jenkins J."/>
            <person name="Shu S."/>
            <person name="Flowers D."/>
            <person name="Luo F."/>
            <person name="Wang Y."/>
            <person name="Xia P."/>
            <person name="Barry K."/>
            <person name="Daum C."/>
            <person name="Lipzen A."/>
            <person name="Yoshinaga Y."/>
            <person name="Schmutz J."/>
            <person name="Saski C."/>
            <person name="Vermerris W."/>
            <person name="Kresovich S."/>
        </authorList>
    </citation>
    <scope>NUCLEOTIDE SEQUENCE</scope>
</reference>
<dbReference type="Proteomes" id="UP000807115">
    <property type="component" value="Chromosome 9"/>
</dbReference>
<reference evidence="2" key="1">
    <citation type="journal article" date="2019" name="BMC Genomics">
        <title>A new reference genome for Sorghum bicolor reveals high levels of sequence similarity between sweet and grain genotypes: implications for the genetics of sugar metabolism.</title>
        <authorList>
            <person name="Cooper E.A."/>
            <person name="Brenton Z.W."/>
            <person name="Flinn B.S."/>
            <person name="Jenkins J."/>
            <person name="Shu S."/>
            <person name="Flowers D."/>
            <person name="Luo F."/>
            <person name="Wang Y."/>
            <person name="Xia P."/>
            <person name="Barry K."/>
            <person name="Daum C."/>
            <person name="Lipzen A."/>
            <person name="Yoshinaga Y."/>
            <person name="Schmutz J."/>
            <person name="Saski C."/>
            <person name="Vermerris W."/>
            <person name="Kresovich S."/>
        </authorList>
    </citation>
    <scope>NUCLEOTIDE SEQUENCE</scope>
</reference>
<feature type="signal peptide" evidence="1">
    <location>
        <begin position="1"/>
        <end position="25"/>
    </location>
</feature>
<gene>
    <name evidence="2" type="ORF">BDA96_09G039000</name>
</gene>
<keyword evidence="1" id="KW-0732">Signal</keyword>
<dbReference type="EMBL" id="CM027688">
    <property type="protein sequence ID" value="KAG0516863.1"/>
    <property type="molecule type" value="Genomic_DNA"/>
</dbReference>
<dbReference type="AlphaFoldDB" id="A0A921Q842"/>
<evidence type="ECO:0000313" key="3">
    <source>
        <dbReference type="Proteomes" id="UP000807115"/>
    </source>
</evidence>
<accession>A0A921Q842</accession>
<comment type="caution">
    <text evidence="2">The sequence shown here is derived from an EMBL/GenBank/DDBJ whole genome shotgun (WGS) entry which is preliminary data.</text>
</comment>
<evidence type="ECO:0008006" key="4">
    <source>
        <dbReference type="Google" id="ProtNLM"/>
    </source>
</evidence>
<name>A0A921Q842_SORBI</name>
<evidence type="ECO:0000256" key="1">
    <source>
        <dbReference type="SAM" id="SignalP"/>
    </source>
</evidence>
<proteinExistence type="predicted"/>
<evidence type="ECO:0000313" key="2">
    <source>
        <dbReference type="EMBL" id="KAG0516863.1"/>
    </source>
</evidence>